<proteinExistence type="predicted"/>
<organism evidence="1">
    <name type="scientific">viral metagenome</name>
    <dbReference type="NCBI Taxonomy" id="1070528"/>
    <lineage>
        <taxon>unclassified sequences</taxon>
        <taxon>metagenomes</taxon>
        <taxon>organismal metagenomes</taxon>
    </lineage>
</organism>
<sequence length="820" mass="98147">MELEDLEDLNDINYEFYLEKYNYFLMQKNNNKRMIHRYEIRSFFEILTYQQFVKDFKYEHANFFLKSFLSYFQKENFDSSTQKAYRVYMSLLDKIFIKGKQMTINNMYTNFLKANNFILSDYTLALYKPKIKTNTKIKLQKKLRNNILMTDVLNKTEVIVNKNTNVNLKQFNKMTIITDVLYAQSIIKTKKIDNGLLKSLFNKAIEKNCLNTLKAIIERSDFIIKKFDFGIFYKKARQRHAKYTKNFGKWKRRHSKMTTPKNESIICEVFDILKTKTNLVITNANSYFKYCTQRRLLNLAHRIIPYLDRTKIKNIDPIIFIIDQKNYIAKYNAIYNNKLTIGQLKKYVDSKLIKMSLFHKKEFRVYFGKFLTKIDDSSIDYLINVIKTKPLFTIRSRPKNIDLFMNICKKYNLQFPIQFYGHRKTNKDIIKYAKENNLNIKTLKPVYINSWYKYDADIMNVIKKTSDVNECVRLLDSVPNWRGLSCDVCEMLYKKYNNRIFSNVQIVNNIILNLRYSSRLPNKQVFFIKKFEEPEIIKQIANVVDIDMTPRIYLYFTIRCKDVNVFLKPFITRYSAMSAKKQGDILNQLEYELQAGYFLNYIEIFRKTKKNKENFKSIINILSKSLTPSAIDVLIKEKFLSEEDKITIVLQSCDTDNIIYSINKLNYEKYFDFNFLLHALIKTSEDYRMDHKQLLMFAILFKIADKCFKFLSNVEQINMVLCCSKIHNIIEIFDNTSLINLVFSKTKKIQKTLYDKHENKLKSHKLTPVNMEFDLSKIDEKYREYIEIPMERKKDVREINNVDNLVDKEYIKILDVKDLF</sequence>
<protein>
    <submittedName>
        <fullName evidence="1">Uncharacterized protein</fullName>
    </submittedName>
</protein>
<reference evidence="1" key="1">
    <citation type="journal article" date="2020" name="Nature">
        <title>Giant virus diversity and host interactions through global metagenomics.</title>
        <authorList>
            <person name="Schulz F."/>
            <person name="Roux S."/>
            <person name="Paez-Espino D."/>
            <person name="Jungbluth S."/>
            <person name="Walsh D.A."/>
            <person name="Denef V.J."/>
            <person name="McMahon K.D."/>
            <person name="Konstantinidis K.T."/>
            <person name="Eloe-Fadrosh E.A."/>
            <person name="Kyrpides N.C."/>
            <person name="Woyke T."/>
        </authorList>
    </citation>
    <scope>NUCLEOTIDE SEQUENCE</scope>
    <source>
        <strain evidence="1">GVMAG-M-3300023179-27</strain>
    </source>
</reference>
<dbReference type="EMBL" id="MN739794">
    <property type="protein sequence ID" value="QHT26503.1"/>
    <property type="molecule type" value="Genomic_DNA"/>
</dbReference>
<dbReference type="AlphaFoldDB" id="A0A6C0EDM9"/>
<accession>A0A6C0EDM9</accession>
<name>A0A6C0EDM9_9ZZZZ</name>
<evidence type="ECO:0000313" key="1">
    <source>
        <dbReference type="EMBL" id="QHT26503.1"/>
    </source>
</evidence>